<accession>A0ABY5HSM6</accession>
<reference evidence="1" key="1">
    <citation type="submission" date="2019-04" db="EMBL/GenBank/DDBJ databases">
        <title>Whole genome sequencing of oral phylogroup 2 treponemes.</title>
        <authorList>
            <person name="Chan Y."/>
            <person name="Zeng H.H."/>
            <person name="Yu X.L."/>
            <person name="Leung W.K."/>
            <person name="Watt R.M."/>
        </authorList>
    </citation>
    <scope>NUCLEOTIDE SEQUENCE</scope>
    <source>
        <strain evidence="1">OMZ 847</strain>
    </source>
</reference>
<keyword evidence="2" id="KW-1185">Reference proteome</keyword>
<proteinExistence type="predicted"/>
<dbReference type="Proteomes" id="UP001059401">
    <property type="component" value="Chromosome"/>
</dbReference>
<evidence type="ECO:0000313" key="2">
    <source>
        <dbReference type="Proteomes" id="UP001059401"/>
    </source>
</evidence>
<sequence length="319" mass="38258">MWTALRAALRLKLDKEYLFHYTRSENYRKILDNQTLLFNNIHKTNDPYENKKFDFFDITEIRKDEKSYETDDEIRWFFNQLNRIKNRIVRSLSLSKGVYNFNTLNEKNRPGYFLPRMWAQYGNNSKGVCFVFDKAQLLEQLKANLDDRYHFFDGSIEYRDITEETYSLSLEKIIKNRRNEVFGHKSANKQELMIKNIIKNIHDYYFVKDTDWKGENEYRVIIINKKGNKNTEAEIVKIEMDKVIECVIIGENFGIIEENDYYQIDQKQIDMIRSLCIKHNVSLKKICRDIYRSKYLVKDLFTKIGEINNPDAGQGMLFL</sequence>
<dbReference type="EMBL" id="CP038802">
    <property type="protein sequence ID" value="UTY28433.1"/>
    <property type="molecule type" value="Genomic_DNA"/>
</dbReference>
<organism evidence="1 2">
    <name type="scientific">Treponema putidum</name>
    <dbReference type="NCBI Taxonomy" id="221027"/>
    <lineage>
        <taxon>Bacteria</taxon>
        <taxon>Pseudomonadati</taxon>
        <taxon>Spirochaetota</taxon>
        <taxon>Spirochaetia</taxon>
        <taxon>Spirochaetales</taxon>
        <taxon>Treponemataceae</taxon>
        <taxon>Treponema</taxon>
    </lineage>
</organism>
<name>A0ABY5HSM6_9SPIR</name>
<dbReference type="InterPro" id="IPR021352">
    <property type="entry name" value="DUF2971"/>
</dbReference>
<protein>
    <submittedName>
        <fullName evidence="1">DUF2971 domain-containing protein</fullName>
    </submittedName>
</protein>
<dbReference type="Pfam" id="PF11185">
    <property type="entry name" value="DUF2971"/>
    <property type="match status" value="1"/>
</dbReference>
<gene>
    <name evidence="1" type="ORF">E4N76_05090</name>
</gene>
<evidence type="ECO:0000313" key="1">
    <source>
        <dbReference type="EMBL" id="UTY28433.1"/>
    </source>
</evidence>